<dbReference type="InterPro" id="IPR056437">
    <property type="entry name" value="Znf-C2H2_ZNF598/HEL2"/>
</dbReference>
<evidence type="ECO:0000313" key="5">
    <source>
        <dbReference type="Proteomes" id="UP000190831"/>
    </source>
</evidence>
<accession>A0A1G4MBF8</accession>
<dbReference type="Proteomes" id="UP000190831">
    <property type="component" value="Chromosome D"/>
</dbReference>
<dbReference type="SUPFAM" id="SSF57850">
    <property type="entry name" value="RING/U-box"/>
    <property type="match status" value="1"/>
</dbReference>
<evidence type="ECO:0000256" key="1">
    <source>
        <dbReference type="PROSITE-ProRule" id="PRU00175"/>
    </source>
</evidence>
<dbReference type="InterPro" id="IPR044288">
    <property type="entry name" value="ZNF598/HEL2"/>
</dbReference>
<protein>
    <submittedName>
        <fullName evidence="4">LAFE_0D08174g1_1</fullName>
    </submittedName>
</protein>
<dbReference type="STRING" id="4955.A0A1G4MBF8"/>
<reference evidence="4 5" key="1">
    <citation type="submission" date="2016-03" db="EMBL/GenBank/DDBJ databases">
        <authorList>
            <person name="Devillers H."/>
        </authorList>
    </citation>
    <scope>NUCLEOTIDE SEQUENCE [LARGE SCALE GENOMIC DNA]</scope>
    <source>
        <strain evidence="4">CBS 6772</strain>
    </source>
</reference>
<keyword evidence="1" id="KW-0863">Zinc-finger</keyword>
<gene>
    <name evidence="4" type="ORF">LAFE_0D08174G</name>
</gene>
<feature type="region of interest" description="Disordered" evidence="2">
    <location>
        <begin position="536"/>
        <end position="625"/>
    </location>
</feature>
<dbReference type="PANTHER" id="PTHR22938">
    <property type="entry name" value="ZINC FINGER PROTEIN 598"/>
    <property type="match status" value="1"/>
</dbReference>
<feature type="compositionally biased region" description="Basic residues" evidence="2">
    <location>
        <begin position="1"/>
        <end position="11"/>
    </location>
</feature>
<feature type="compositionally biased region" description="Polar residues" evidence="2">
    <location>
        <begin position="341"/>
        <end position="359"/>
    </location>
</feature>
<feature type="compositionally biased region" description="Polar residues" evidence="2">
    <location>
        <begin position="37"/>
        <end position="48"/>
    </location>
</feature>
<dbReference type="AlphaFoldDB" id="A0A1G4MBF8"/>
<dbReference type="GO" id="GO:0061630">
    <property type="term" value="F:ubiquitin protein ligase activity"/>
    <property type="evidence" value="ECO:0007669"/>
    <property type="project" value="InterPro"/>
</dbReference>
<dbReference type="InterPro" id="IPR013083">
    <property type="entry name" value="Znf_RING/FYVE/PHD"/>
</dbReference>
<dbReference type="PROSITE" id="PS50089">
    <property type="entry name" value="ZF_RING_2"/>
    <property type="match status" value="1"/>
</dbReference>
<dbReference type="Pfam" id="PF23230">
    <property type="entry name" value="zf-C2H2_13"/>
    <property type="match status" value="1"/>
</dbReference>
<feature type="domain" description="RING-type" evidence="3">
    <location>
        <begin position="62"/>
        <end position="102"/>
    </location>
</feature>
<dbReference type="GO" id="GO:0072344">
    <property type="term" value="P:rescue of stalled ribosome"/>
    <property type="evidence" value="ECO:0007669"/>
    <property type="project" value="InterPro"/>
</dbReference>
<dbReference type="OrthoDB" id="3838338at2759"/>
<keyword evidence="1" id="KW-0479">Metal-binding</keyword>
<evidence type="ECO:0000313" key="4">
    <source>
        <dbReference type="EMBL" id="SCW01238.1"/>
    </source>
</evidence>
<feature type="region of interest" description="Disordered" evidence="2">
    <location>
        <begin position="1"/>
        <end position="51"/>
    </location>
</feature>
<keyword evidence="5" id="KW-1185">Reference proteome</keyword>
<evidence type="ECO:0000256" key="2">
    <source>
        <dbReference type="SAM" id="MobiDB-lite"/>
    </source>
</evidence>
<dbReference type="SMART" id="SM00355">
    <property type="entry name" value="ZnF_C2H2"/>
    <property type="match status" value="3"/>
</dbReference>
<dbReference type="InterPro" id="IPR001841">
    <property type="entry name" value="Znf_RING"/>
</dbReference>
<sequence length="625" mass="70235">MSVHAKPKRDFRRTQGAQAAPKRDENKGPNHWKRTFVDSQSSNAQSDGTDGISEDLKEGELCIICADHMKYAALSPCHHVTCNKCTFRQRALYGKKTCLVCRTDVKLVVFTADTAANFDDFSPSNYVEVNESYGVAFTSSDVSSATLRLLEFICPYGDSGDLDYGSFKKFNAHLKSAHNKTICMICAQHKKAFPSELKIYTPNQLRAHQSKGDFEGFQGHPMCGFCSGQRFYSDDELAVHMRDRHERCHICDQIDSKHPQFFKDYDQLFQHFKHEHFICTVQSCLDSKFVVFRDDLDLQAHILREHGSILGSARGGISVSGGRRFQSQLSTFMPSSRGIGNENQFDSSAARESNSTNSDNSREVKKLRMEERARHYLNYSHSDFDSFLSINEGYQKRMITAEDVFHAYQDLFKSEEADIVLLIYDFSEMFPENSAAYKDLRVIYEREQKKKDLQTNFPSLSRSNSSLLAGNVIGGSWGSSSSSKPTGKYNFPALKKPTNSQPIFGANNKLSYKPLHTTASPRPVVKKTVPTGAANYKPTYLEKNRAASPSIPKEKFPPLPKVQTKKYRAPPLQQPNIPDPSQWSKSSLDSESESGDLHSNNSSSSLSSGGKKKGKQKQLLFHIGI</sequence>
<dbReference type="OMA" id="HTTCHKC"/>
<organism evidence="4 5">
    <name type="scientific">Lachancea fermentati</name>
    <name type="common">Zygosaccharomyces fermentati</name>
    <dbReference type="NCBI Taxonomy" id="4955"/>
    <lineage>
        <taxon>Eukaryota</taxon>
        <taxon>Fungi</taxon>
        <taxon>Dikarya</taxon>
        <taxon>Ascomycota</taxon>
        <taxon>Saccharomycotina</taxon>
        <taxon>Saccharomycetes</taxon>
        <taxon>Saccharomycetales</taxon>
        <taxon>Saccharomycetaceae</taxon>
        <taxon>Lachancea</taxon>
    </lineage>
</organism>
<dbReference type="Pfam" id="PF23202">
    <property type="entry name" value="PAH_ZNF598"/>
    <property type="match status" value="1"/>
</dbReference>
<feature type="compositionally biased region" description="Low complexity" evidence="2">
    <location>
        <begin position="597"/>
        <end position="609"/>
    </location>
</feature>
<dbReference type="InterPro" id="IPR057634">
    <property type="entry name" value="PAH_ZNF598/HEL2"/>
</dbReference>
<name>A0A1G4MBF8_LACFM</name>
<proteinExistence type="predicted"/>
<dbReference type="GO" id="GO:0008270">
    <property type="term" value="F:zinc ion binding"/>
    <property type="evidence" value="ECO:0007669"/>
    <property type="project" value="UniProtKB-KW"/>
</dbReference>
<feature type="region of interest" description="Disordered" evidence="2">
    <location>
        <begin position="333"/>
        <end position="364"/>
    </location>
</feature>
<dbReference type="Pfam" id="PF25447">
    <property type="entry name" value="RING_ZNF598"/>
    <property type="match status" value="1"/>
</dbReference>
<dbReference type="EMBL" id="LT598492">
    <property type="protein sequence ID" value="SCW01238.1"/>
    <property type="molecule type" value="Genomic_DNA"/>
</dbReference>
<dbReference type="GO" id="GO:0043022">
    <property type="term" value="F:ribosome binding"/>
    <property type="evidence" value="ECO:0007669"/>
    <property type="project" value="TreeGrafter"/>
</dbReference>
<evidence type="ECO:0000259" key="3">
    <source>
        <dbReference type="PROSITE" id="PS50089"/>
    </source>
</evidence>
<keyword evidence="1" id="KW-0862">Zinc</keyword>
<dbReference type="Gene3D" id="3.30.40.10">
    <property type="entry name" value="Zinc/RING finger domain, C3HC4 (zinc finger)"/>
    <property type="match status" value="1"/>
</dbReference>
<dbReference type="InterPro" id="IPR013087">
    <property type="entry name" value="Znf_C2H2_type"/>
</dbReference>
<dbReference type="GO" id="GO:0016567">
    <property type="term" value="P:protein ubiquitination"/>
    <property type="evidence" value="ECO:0007669"/>
    <property type="project" value="TreeGrafter"/>
</dbReference>
<dbReference type="PANTHER" id="PTHR22938:SF0">
    <property type="entry name" value="E3 UBIQUITIN-PROTEIN LIGASE ZNF598"/>
    <property type="match status" value="1"/>
</dbReference>